<organism evidence="6 7">
    <name type="scientific">Candidatus Daviesbacteria bacterium RIFCSPLOWO2_02_FULL_36_8</name>
    <dbReference type="NCBI Taxonomy" id="1797793"/>
    <lineage>
        <taxon>Bacteria</taxon>
        <taxon>Candidatus Daviesiibacteriota</taxon>
    </lineage>
</organism>
<dbReference type="InterPro" id="IPR016071">
    <property type="entry name" value="Staphylococal_nuclease_OB-fold"/>
</dbReference>
<dbReference type="GO" id="GO:0004519">
    <property type="term" value="F:endonuclease activity"/>
    <property type="evidence" value="ECO:0007669"/>
    <property type="project" value="UniProtKB-KW"/>
</dbReference>
<feature type="transmembrane region" description="Helical" evidence="4">
    <location>
        <begin position="12"/>
        <end position="29"/>
    </location>
</feature>
<name>A0A1F5MFK0_9BACT</name>
<sequence length="191" mass="21635">MFPSVKNLQLFFTPFVIILLIVAIQTGILEYKKSLSFEEVAGATTSLTEMDFSKMEKALVTEVVDGDTIKIEGDRTVRYIGVDTPETKHPKKPVECFGREASDANKALVEGKHVYLQRDVSETDRYQRLLRYVYLPNPDASSEAIFVNEYLVEQGYANLLTYPPDVKYDGVLLAAEKQAREENRGLWGKCQ</sequence>
<dbReference type="GO" id="GO:0016787">
    <property type="term" value="F:hydrolase activity"/>
    <property type="evidence" value="ECO:0007669"/>
    <property type="project" value="UniProtKB-KW"/>
</dbReference>
<dbReference type="PROSITE" id="PS50830">
    <property type="entry name" value="TNASE_3"/>
    <property type="match status" value="1"/>
</dbReference>
<reference evidence="6 7" key="1">
    <citation type="journal article" date="2016" name="Nat. Commun.">
        <title>Thousands of microbial genomes shed light on interconnected biogeochemical processes in an aquifer system.</title>
        <authorList>
            <person name="Anantharaman K."/>
            <person name="Brown C.T."/>
            <person name="Hug L.A."/>
            <person name="Sharon I."/>
            <person name="Castelle C.J."/>
            <person name="Probst A.J."/>
            <person name="Thomas B.C."/>
            <person name="Singh A."/>
            <person name="Wilkins M.J."/>
            <person name="Karaoz U."/>
            <person name="Brodie E.L."/>
            <person name="Williams K.H."/>
            <person name="Hubbard S.S."/>
            <person name="Banfield J.F."/>
        </authorList>
    </citation>
    <scope>NUCLEOTIDE SEQUENCE [LARGE SCALE GENOMIC DNA]</scope>
</reference>
<proteinExistence type="predicted"/>
<dbReference type="SUPFAM" id="SSF50199">
    <property type="entry name" value="Staphylococcal nuclease"/>
    <property type="match status" value="1"/>
</dbReference>
<protein>
    <recommendedName>
        <fullName evidence="5">TNase-like domain-containing protein</fullName>
    </recommendedName>
</protein>
<feature type="domain" description="TNase-like" evidence="5">
    <location>
        <begin position="54"/>
        <end position="189"/>
    </location>
</feature>
<evidence type="ECO:0000256" key="2">
    <source>
        <dbReference type="ARBA" id="ARBA00022759"/>
    </source>
</evidence>
<dbReference type="Proteomes" id="UP000183317">
    <property type="component" value="Unassembled WGS sequence"/>
</dbReference>
<dbReference type="EMBL" id="MFDU01000045">
    <property type="protein sequence ID" value="OGE64125.1"/>
    <property type="molecule type" value="Genomic_DNA"/>
</dbReference>
<keyword evidence="4" id="KW-0472">Membrane</keyword>
<evidence type="ECO:0000313" key="7">
    <source>
        <dbReference type="Proteomes" id="UP000183317"/>
    </source>
</evidence>
<dbReference type="PANTHER" id="PTHR12302:SF3">
    <property type="entry name" value="SERINE_THREONINE-PROTEIN KINASE 31"/>
    <property type="match status" value="1"/>
</dbReference>
<accession>A0A1F5MFK0</accession>
<dbReference type="SMART" id="SM00318">
    <property type="entry name" value="SNc"/>
    <property type="match status" value="1"/>
</dbReference>
<evidence type="ECO:0000259" key="5">
    <source>
        <dbReference type="PROSITE" id="PS50830"/>
    </source>
</evidence>
<keyword evidence="4" id="KW-0812">Transmembrane</keyword>
<dbReference type="Gene3D" id="2.40.50.90">
    <property type="match status" value="1"/>
</dbReference>
<dbReference type="AlphaFoldDB" id="A0A1F5MFK0"/>
<keyword evidence="1" id="KW-0540">Nuclease</keyword>
<evidence type="ECO:0000256" key="3">
    <source>
        <dbReference type="ARBA" id="ARBA00022801"/>
    </source>
</evidence>
<evidence type="ECO:0000256" key="4">
    <source>
        <dbReference type="SAM" id="Phobius"/>
    </source>
</evidence>
<gene>
    <name evidence="6" type="ORF">A3J13_01690</name>
</gene>
<dbReference type="Pfam" id="PF00565">
    <property type="entry name" value="SNase"/>
    <property type="match status" value="1"/>
</dbReference>
<evidence type="ECO:0000256" key="1">
    <source>
        <dbReference type="ARBA" id="ARBA00022722"/>
    </source>
</evidence>
<keyword evidence="3" id="KW-0378">Hydrolase</keyword>
<dbReference type="InterPro" id="IPR035437">
    <property type="entry name" value="SNase_OB-fold_sf"/>
</dbReference>
<keyword evidence="2" id="KW-0255">Endonuclease</keyword>
<evidence type="ECO:0000313" key="6">
    <source>
        <dbReference type="EMBL" id="OGE64125.1"/>
    </source>
</evidence>
<dbReference type="PANTHER" id="PTHR12302">
    <property type="entry name" value="EBNA2 BINDING PROTEIN P100"/>
    <property type="match status" value="1"/>
</dbReference>
<keyword evidence="4" id="KW-1133">Transmembrane helix</keyword>
<comment type="caution">
    <text evidence="6">The sequence shown here is derived from an EMBL/GenBank/DDBJ whole genome shotgun (WGS) entry which is preliminary data.</text>
</comment>